<evidence type="ECO:0000256" key="1">
    <source>
        <dbReference type="ARBA" id="ARBA00004651"/>
    </source>
</evidence>
<proteinExistence type="inferred from homology"/>
<evidence type="ECO:0000256" key="2">
    <source>
        <dbReference type="ARBA" id="ARBA00009773"/>
    </source>
</evidence>
<keyword evidence="3" id="KW-0813">Transport</keyword>
<feature type="transmembrane region" description="Helical" evidence="8">
    <location>
        <begin position="64"/>
        <end position="87"/>
    </location>
</feature>
<feature type="transmembrane region" description="Helical" evidence="8">
    <location>
        <begin position="264"/>
        <end position="280"/>
    </location>
</feature>
<dbReference type="GO" id="GO:0005886">
    <property type="term" value="C:plasma membrane"/>
    <property type="evidence" value="ECO:0007669"/>
    <property type="project" value="UniProtKB-SubCell"/>
</dbReference>
<dbReference type="EMBL" id="JACGWZ010000005">
    <property type="protein sequence ID" value="MBA8826530.1"/>
    <property type="molecule type" value="Genomic_DNA"/>
</dbReference>
<gene>
    <name evidence="9" type="ORF">FHX42_003906</name>
</gene>
<dbReference type="PANTHER" id="PTHR21716">
    <property type="entry name" value="TRANSMEMBRANE PROTEIN"/>
    <property type="match status" value="1"/>
</dbReference>
<feature type="transmembrane region" description="Helical" evidence="8">
    <location>
        <begin position="300"/>
        <end position="324"/>
    </location>
</feature>
<accession>A0A839E0B0</accession>
<dbReference type="Proteomes" id="UP000569329">
    <property type="component" value="Unassembled WGS sequence"/>
</dbReference>
<evidence type="ECO:0000313" key="9">
    <source>
        <dbReference type="EMBL" id="MBA8826530.1"/>
    </source>
</evidence>
<keyword evidence="7 8" id="KW-0472">Membrane</keyword>
<feature type="transmembrane region" description="Helical" evidence="8">
    <location>
        <begin position="235"/>
        <end position="257"/>
    </location>
</feature>
<evidence type="ECO:0000256" key="6">
    <source>
        <dbReference type="ARBA" id="ARBA00022989"/>
    </source>
</evidence>
<reference evidence="9 10" key="1">
    <citation type="submission" date="2020-07" db="EMBL/GenBank/DDBJ databases">
        <title>Sequencing the genomes of 1000 actinobacteria strains.</title>
        <authorList>
            <person name="Klenk H.-P."/>
        </authorList>
    </citation>
    <scope>NUCLEOTIDE SEQUENCE [LARGE SCALE GENOMIC DNA]</scope>
    <source>
        <strain evidence="9 10">DSM 45975</strain>
    </source>
</reference>
<evidence type="ECO:0000256" key="3">
    <source>
        <dbReference type="ARBA" id="ARBA00022448"/>
    </source>
</evidence>
<name>A0A839E0B0_9PSEU</name>
<keyword evidence="6 8" id="KW-1133">Transmembrane helix</keyword>
<feature type="transmembrane region" description="Helical" evidence="8">
    <location>
        <begin position="146"/>
        <end position="166"/>
    </location>
</feature>
<evidence type="ECO:0000256" key="7">
    <source>
        <dbReference type="ARBA" id="ARBA00023136"/>
    </source>
</evidence>
<comment type="similarity">
    <text evidence="2">Belongs to the autoinducer-2 exporter (AI-2E) (TC 2.A.86) family.</text>
</comment>
<keyword evidence="4" id="KW-1003">Cell membrane</keyword>
<dbReference type="Pfam" id="PF01594">
    <property type="entry name" value="AI-2E_transport"/>
    <property type="match status" value="1"/>
</dbReference>
<evidence type="ECO:0000256" key="5">
    <source>
        <dbReference type="ARBA" id="ARBA00022692"/>
    </source>
</evidence>
<feature type="transmembrane region" description="Helical" evidence="8">
    <location>
        <begin position="201"/>
        <end position="223"/>
    </location>
</feature>
<sequence length="348" mass="36605">MPAAAAFCTRWLLIGVAVYALVRLAVRLQVVVIPVVVAVLLAALLAPLVTWLDNRGFPRWLATITVMLTGLAVLSGVLVFVVASFAASLPALSEQLVASVRSLHDWAVYGPLGLDPQQIGRMQQQVIGWLSSNQQRLASGALSTTFTVGGILGGMLLVLFSLVFFLHGGNRIWQSMCRIAPARQRERIELAGRRAFRSLTAYARATSLVAMADAIGIGAGLWIVGVPLAGPLTALVFLGGFLPVLGALVSGAIAVLVTLVTQGFLAALIILVVVVIVQQIEGNVLQPWLLGDAAQLHPLAVVLTVTAGASLAGVIGALLAVPLVTTVQSFVQTWTHDSREQEATAHQS</sequence>
<organism evidence="9 10">
    <name type="scientific">Halosaccharopolyspora lacisalsi</name>
    <dbReference type="NCBI Taxonomy" id="1000566"/>
    <lineage>
        <taxon>Bacteria</taxon>
        <taxon>Bacillati</taxon>
        <taxon>Actinomycetota</taxon>
        <taxon>Actinomycetes</taxon>
        <taxon>Pseudonocardiales</taxon>
        <taxon>Pseudonocardiaceae</taxon>
        <taxon>Halosaccharopolyspora</taxon>
    </lineage>
</organism>
<evidence type="ECO:0000313" key="10">
    <source>
        <dbReference type="Proteomes" id="UP000569329"/>
    </source>
</evidence>
<dbReference type="PANTHER" id="PTHR21716:SF53">
    <property type="entry name" value="PERMEASE PERM-RELATED"/>
    <property type="match status" value="1"/>
</dbReference>
<comment type="subcellular location">
    <subcellularLocation>
        <location evidence="1">Cell membrane</location>
        <topology evidence="1">Multi-pass membrane protein</topology>
    </subcellularLocation>
</comment>
<dbReference type="GO" id="GO:0055085">
    <property type="term" value="P:transmembrane transport"/>
    <property type="evidence" value="ECO:0007669"/>
    <property type="project" value="TreeGrafter"/>
</dbReference>
<feature type="transmembrane region" description="Helical" evidence="8">
    <location>
        <begin position="30"/>
        <end position="52"/>
    </location>
</feature>
<comment type="caution">
    <text evidence="9">The sequence shown here is derived from an EMBL/GenBank/DDBJ whole genome shotgun (WGS) entry which is preliminary data.</text>
</comment>
<keyword evidence="5 8" id="KW-0812">Transmembrane</keyword>
<dbReference type="AlphaFoldDB" id="A0A839E0B0"/>
<evidence type="ECO:0000256" key="8">
    <source>
        <dbReference type="SAM" id="Phobius"/>
    </source>
</evidence>
<protein>
    <submittedName>
        <fullName evidence="9">Putative PurR-regulated permease PerM</fullName>
    </submittedName>
</protein>
<keyword evidence="10" id="KW-1185">Reference proteome</keyword>
<evidence type="ECO:0000256" key="4">
    <source>
        <dbReference type="ARBA" id="ARBA00022475"/>
    </source>
</evidence>
<dbReference type="InterPro" id="IPR002549">
    <property type="entry name" value="AI-2E-like"/>
</dbReference>